<name>A0ABS9BJG8_9BACT</name>
<reference evidence="1 2" key="1">
    <citation type="submission" date="2022-01" db="EMBL/GenBank/DDBJ databases">
        <title>Flavihumibacter sp. nov., isolated from sediment of a river.</title>
        <authorList>
            <person name="Liu H."/>
        </authorList>
    </citation>
    <scope>NUCLEOTIDE SEQUENCE [LARGE SCALE GENOMIC DNA]</scope>
    <source>
        <strain evidence="1 2">RY-1</strain>
    </source>
</reference>
<keyword evidence="2" id="KW-1185">Reference proteome</keyword>
<comment type="caution">
    <text evidence="1">The sequence shown here is derived from an EMBL/GenBank/DDBJ whole genome shotgun (WGS) entry which is preliminary data.</text>
</comment>
<dbReference type="Proteomes" id="UP001200145">
    <property type="component" value="Unassembled WGS sequence"/>
</dbReference>
<gene>
    <name evidence="1" type="ORF">L0U88_11630</name>
</gene>
<protein>
    <recommendedName>
        <fullName evidence="3">Lipoprotein</fullName>
    </recommendedName>
</protein>
<sequence>MISIRLSRWILLLVLCSYLVALHACKKDDTEKLGTGDGQETPGKIPGLGEMPGEPEGTQFNLPAGVRLIGEIEGQEDGSSSRDCLFDGQGFNVMVKMKLKRDSSVSGPLTVEFPPGLVITSTAEGFQHGLLVERMVVTIPPIQPGSGGNECQVSLLLFCLNSAKRTSDATARYKFGPVTSSKLLKDLINRLKGKKINYREFADGDPVWFENQEKIQDAIWQLTDGNGLREKDIQYLNELPNR</sequence>
<proteinExistence type="predicted"/>
<dbReference type="RefSeq" id="WP_234866234.1">
    <property type="nucleotide sequence ID" value="NZ_JAKEVY010000003.1"/>
</dbReference>
<evidence type="ECO:0000313" key="1">
    <source>
        <dbReference type="EMBL" id="MCF1715278.1"/>
    </source>
</evidence>
<accession>A0ABS9BJG8</accession>
<evidence type="ECO:0008006" key="3">
    <source>
        <dbReference type="Google" id="ProtNLM"/>
    </source>
</evidence>
<evidence type="ECO:0000313" key="2">
    <source>
        <dbReference type="Proteomes" id="UP001200145"/>
    </source>
</evidence>
<organism evidence="1 2">
    <name type="scientific">Flavihumibacter fluminis</name>
    <dbReference type="NCBI Taxonomy" id="2909236"/>
    <lineage>
        <taxon>Bacteria</taxon>
        <taxon>Pseudomonadati</taxon>
        <taxon>Bacteroidota</taxon>
        <taxon>Chitinophagia</taxon>
        <taxon>Chitinophagales</taxon>
        <taxon>Chitinophagaceae</taxon>
        <taxon>Flavihumibacter</taxon>
    </lineage>
</organism>
<dbReference type="EMBL" id="JAKEVY010000003">
    <property type="protein sequence ID" value="MCF1715278.1"/>
    <property type="molecule type" value="Genomic_DNA"/>
</dbReference>